<organism evidence="2">
    <name type="scientific">uncultured Rubrobacteraceae bacterium</name>
    <dbReference type="NCBI Taxonomy" id="349277"/>
    <lineage>
        <taxon>Bacteria</taxon>
        <taxon>Bacillati</taxon>
        <taxon>Actinomycetota</taxon>
        <taxon>Rubrobacteria</taxon>
        <taxon>Rubrobacterales</taxon>
        <taxon>Rubrobacteraceae</taxon>
        <taxon>environmental samples</taxon>
    </lineage>
</organism>
<dbReference type="GO" id="GO:0008233">
    <property type="term" value="F:peptidase activity"/>
    <property type="evidence" value="ECO:0007669"/>
    <property type="project" value="UniProtKB-KW"/>
</dbReference>
<proteinExistence type="predicted"/>
<feature type="non-terminal residue" evidence="2">
    <location>
        <position position="112"/>
    </location>
</feature>
<feature type="region of interest" description="Disordered" evidence="1">
    <location>
        <begin position="1"/>
        <end position="82"/>
    </location>
</feature>
<feature type="non-terminal residue" evidence="2">
    <location>
        <position position="1"/>
    </location>
</feature>
<dbReference type="GO" id="GO:0006508">
    <property type="term" value="P:proteolysis"/>
    <property type="evidence" value="ECO:0007669"/>
    <property type="project" value="UniProtKB-KW"/>
</dbReference>
<name>A0A6J4QWL1_9ACTN</name>
<dbReference type="AlphaFoldDB" id="A0A6J4QWL1"/>
<evidence type="ECO:0000256" key="1">
    <source>
        <dbReference type="SAM" id="MobiDB-lite"/>
    </source>
</evidence>
<sequence>DDTRRYPRSDRPGRHPRAGPHARRQSPRRKRTRVRRRLRARPCQKEDRQDRLFFPHNTPRWFRQDGGDGGCGERGGDDGGAWTAQLPLQAPLEAGAHYLRGAVREPDSGGGN</sequence>
<keyword evidence="2" id="KW-0131">Cell cycle</keyword>
<keyword evidence="2" id="KW-0378">Hydrolase</keyword>
<feature type="compositionally biased region" description="Basic and acidic residues" evidence="1">
    <location>
        <begin position="1"/>
        <end position="13"/>
    </location>
</feature>
<feature type="compositionally biased region" description="Basic and acidic residues" evidence="1">
    <location>
        <begin position="43"/>
        <end position="53"/>
    </location>
</feature>
<dbReference type="EMBL" id="CADCVB010000236">
    <property type="protein sequence ID" value="CAA9452767.1"/>
    <property type="molecule type" value="Genomic_DNA"/>
</dbReference>
<protein>
    <submittedName>
        <fullName evidence="2">Intramembrane protease RasP/YluC, implicated in cell division based on FtsL cleavage</fullName>
    </submittedName>
</protein>
<evidence type="ECO:0000313" key="2">
    <source>
        <dbReference type="EMBL" id="CAA9452767.1"/>
    </source>
</evidence>
<keyword evidence="2" id="KW-0132">Cell division</keyword>
<accession>A0A6J4QWL1</accession>
<feature type="compositionally biased region" description="Basic residues" evidence="1">
    <location>
        <begin position="14"/>
        <end position="42"/>
    </location>
</feature>
<reference evidence="2" key="1">
    <citation type="submission" date="2020-02" db="EMBL/GenBank/DDBJ databases">
        <authorList>
            <person name="Meier V. D."/>
        </authorList>
    </citation>
    <scope>NUCLEOTIDE SEQUENCE</scope>
    <source>
        <strain evidence="2">AVDCRST_MAG78</strain>
    </source>
</reference>
<gene>
    <name evidence="2" type="ORF">AVDCRST_MAG78-3607</name>
</gene>
<keyword evidence="2" id="KW-0645">Protease</keyword>
<dbReference type="GO" id="GO:0051301">
    <property type="term" value="P:cell division"/>
    <property type="evidence" value="ECO:0007669"/>
    <property type="project" value="UniProtKB-KW"/>
</dbReference>